<keyword evidence="2" id="KW-0732">Signal</keyword>
<organism evidence="3 4">
    <name type="scientific">Gomphillus americanus</name>
    <dbReference type="NCBI Taxonomy" id="1940652"/>
    <lineage>
        <taxon>Eukaryota</taxon>
        <taxon>Fungi</taxon>
        <taxon>Dikarya</taxon>
        <taxon>Ascomycota</taxon>
        <taxon>Pezizomycotina</taxon>
        <taxon>Lecanoromycetes</taxon>
        <taxon>OSLEUM clade</taxon>
        <taxon>Ostropomycetidae</taxon>
        <taxon>Ostropales</taxon>
        <taxon>Graphidaceae</taxon>
        <taxon>Gomphilloideae</taxon>
        <taxon>Gomphillus</taxon>
    </lineage>
</organism>
<dbReference type="EMBL" id="CAJPDQ010000048">
    <property type="protein sequence ID" value="CAF9932800.1"/>
    <property type="molecule type" value="Genomic_DNA"/>
</dbReference>
<evidence type="ECO:0000313" key="3">
    <source>
        <dbReference type="EMBL" id="CAF9932800.1"/>
    </source>
</evidence>
<feature type="compositionally biased region" description="Polar residues" evidence="1">
    <location>
        <begin position="151"/>
        <end position="172"/>
    </location>
</feature>
<reference evidence="3" key="1">
    <citation type="submission" date="2021-03" db="EMBL/GenBank/DDBJ databases">
        <authorList>
            <person name="Tagirdzhanova G."/>
        </authorList>
    </citation>
    <scope>NUCLEOTIDE SEQUENCE</scope>
</reference>
<proteinExistence type="predicted"/>
<sequence length="242" mass="26421">MKYSTFIVSLYAAAAAAAAATYLDDTDWMLQARHRSLQLNRRGIIRAQHVREQQFKPNQAGKSPKQESTMDERKQQSKSPEPARKPQETRPPLTRNRSNNPRLALEADGPAGMTIVKGSEPADFKRVSSGEYERRTAEHPTKVIGMVRANVSPTNPRDTRPQTLKATAQGQGVSARVMVTQGGTGNIRTESDRGTQVMPIHDGMKAMTVSSRRPRGANVIATATPPGLVSVHAANEPNFGDL</sequence>
<gene>
    <name evidence="3" type="ORF">GOMPHAMPRED_006664</name>
</gene>
<evidence type="ECO:0008006" key="5">
    <source>
        <dbReference type="Google" id="ProtNLM"/>
    </source>
</evidence>
<dbReference type="Proteomes" id="UP000664169">
    <property type="component" value="Unassembled WGS sequence"/>
</dbReference>
<comment type="caution">
    <text evidence="3">The sequence shown here is derived from an EMBL/GenBank/DDBJ whole genome shotgun (WGS) entry which is preliminary data.</text>
</comment>
<feature type="signal peptide" evidence="2">
    <location>
        <begin position="1"/>
        <end position="20"/>
    </location>
</feature>
<keyword evidence="4" id="KW-1185">Reference proteome</keyword>
<feature type="region of interest" description="Disordered" evidence="1">
    <location>
        <begin position="51"/>
        <end position="173"/>
    </location>
</feature>
<feature type="chain" id="PRO_5034349202" description="Secreted protein" evidence="2">
    <location>
        <begin position="21"/>
        <end position="242"/>
    </location>
</feature>
<evidence type="ECO:0000313" key="4">
    <source>
        <dbReference type="Proteomes" id="UP000664169"/>
    </source>
</evidence>
<evidence type="ECO:0000256" key="1">
    <source>
        <dbReference type="SAM" id="MobiDB-lite"/>
    </source>
</evidence>
<evidence type="ECO:0000256" key="2">
    <source>
        <dbReference type="SAM" id="SignalP"/>
    </source>
</evidence>
<feature type="compositionally biased region" description="Basic and acidic residues" evidence="1">
    <location>
        <begin position="64"/>
        <end position="88"/>
    </location>
</feature>
<protein>
    <recommendedName>
        <fullName evidence="5">Secreted protein</fullName>
    </recommendedName>
</protein>
<accession>A0A8H3ITF6</accession>
<name>A0A8H3ITF6_9LECA</name>
<dbReference type="AlphaFoldDB" id="A0A8H3ITF6"/>
<feature type="compositionally biased region" description="Basic and acidic residues" evidence="1">
    <location>
        <begin position="120"/>
        <end position="141"/>
    </location>
</feature>